<evidence type="ECO:0000259" key="4">
    <source>
        <dbReference type="Pfam" id="PF08100"/>
    </source>
</evidence>
<reference evidence="5" key="1">
    <citation type="submission" date="2021-03" db="EMBL/GenBank/DDBJ databases">
        <authorList>
            <consortium name="Genoscope - CEA"/>
            <person name="William W."/>
        </authorList>
    </citation>
    <scope>NUCLEOTIDE SEQUENCE</scope>
    <source>
        <strain evidence="5">Doubled-haploid Pahang</strain>
    </source>
</reference>
<dbReference type="PANTHER" id="PTHR11746">
    <property type="entry name" value="O-METHYLTRANSFERASE"/>
    <property type="match status" value="1"/>
</dbReference>
<keyword evidence="7" id="KW-1185">Reference proteome</keyword>
<dbReference type="Gramene" id="Ma02_t06410.1">
    <property type="protein sequence ID" value="Ma02_p06410.1"/>
    <property type="gene ID" value="Ma02_g06410"/>
</dbReference>
<dbReference type="GO" id="GO:0008168">
    <property type="term" value="F:methyltransferase activity"/>
    <property type="evidence" value="ECO:0007669"/>
    <property type="project" value="UniProtKB-KW"/>
</dbReference>
<dbReference type="Gene3D" id="1.10.10.10">
    <property type="entry name" value="Winged helix-like DNA-binding domain superfamily/Winged helix DNA-binding domain"/>
    <property type="match status" value="1"/>
</dbReference>
<keyword evidence="1" id="KW-0489">Methyltransferase</keyword>
<proteinExistence type="predicted"/>
<keyword evidence="2" id="KW-0808">Transferase</keyword>
<evidence type="ECO:0000256" key="3">
    <source>
        <dbReference type="ARBA" id="ARBA00022691"/>
    </source>
</evidence>
<dbReference type="InterPro" id="IPR016461">
    <property type="entry name" value="COMT-like"/>
</dbReference>
<dbReference type="EnsemblPlants" id="Ma02_t06410.1">
    <property type="protein sequence ID" value="Ma02_p06410.1"/>
    <property type="gene ID" value="Ma02_g06410"/>
</dbReference>
<gene>
    <name evidence="5" type="ORF">GSMUA_61570.1</name>
</gene>
<dbReference type="SUPFAM" id="SSF46785">
    <property type="entry name" value="Winged helix' DNA-binding domain"/>
    <property type="match status" value="1"/>
</dbReference>
<dbReference type="Gene3D" id="3.40.50.150">
    <property type="entry name" value="Vaccinia Virus protein VP39"/>
    <property type="match status" value="2"/>
</dbReference>
<accession>A0A804HZV8</accession>
<reference evidence="6" key="2">
    <citation type="submission" date="2021-05" db="UniProtKB">
        <authorList>
            <consortium name="EnsemblPlants"/>
        </authorList>
    </citation>
    <scope>IDENTIFICATION</scope>
    <source>
        <strain evidence="6">subsp. malaccensis</strain>
    </source>
</reference>
<evidence type="ECO:0000313" key="7">
    <source>
        <dbReference type="Proteomes" id="UP000012960"/>
    </source>
</evidence>
<dbReference type="GO" id="GO:0046983">
    <property type="term" value="F:protein dimerization activity"/>
    <property type="evidence" value="ECO:0007669"/>
    <property type="project" value="InterPro"/>
</dbReference>
<sequence>MQANKYVPQLTPKEEQEEEEDAAYVRALQLTAGTVLAMVLKVALELDLFEVIVTAGPGNAMSPEEIAARLLTQNPQAPIWVDRILRLLVANNIVGCTVESGFDGRLSRKYSMAPISKFFTKNHDSSFASVVLLGTDKVYMDVWPHVKDSVLHDGNPAMAAYGMTAFEYQGTDPLDVCMSAYYVGGKERTEEEFQAIAKDAGFSGFNATRVFRNVRHGIHQVATNLAAE</sequence>
<feature type="domain" description="O-methyltransferase dimerisation" evidence="4">
    <location>
        <begin position="29"/>
        <end position="121"/>
    </location>
</feature>
<name>A0A804HZV8_MUSAM</name>
<dbReference type="EMBL" id="HG996467">
    <property type="protein sequence ID" value="CAG1861263.1"/>
    <property type="molecule type" value="Genomic_DNA"/>
</dbReference>
<evidence type="ECO:0000256" key="1">
    <source>
        <dbReference type="ARBA" id="ARBA00022603"/>
    </source>
</evidence>
<dbReference type="Proteomes" id="UP000012960">
    <property type="component" value="Unplaced"/>
</dbReference>
<protein>
    <submittedName>
        <fullName evidence="5">(wild Malaysian banana) hypothetical protein</fullName>
    </submittedName>
</protein>
<evidence type="ECO:0000256" key="2">
    <source>
        <dbReference type="ARBA" id="ARBA00022679"/>
    </source>
</evidence>
<dbReference type="OMA" id="HTWIMEF"/>
<evidence type="ECO:0000313" key="6">
    <source>
        <dbReference type="EnsemblPlants" id="Ma02_p06410.1"/>
    </source>
</evidence>
<dbReference type="InParanoid" id="A0A804HZV8"/>
<dbReference type="InterPro" id="IPR036388">
    <property type="entry name" value="WH-like_DNA-bd_sf"/>
</dbReference>
<dbReference type="GO" id="GO:0032259">
    <property type="term" value="P:methylation"/>
    <property type="evidence" value="ECO:0007669"/>
    <property type="project" value="UniProtKB-KW"/>
</dbReference>
<dbReference type="AlphaFoldDB" id="A0A804HZV8"/>
<dbReference type="InterPro" id="IPR036390">
    <property type="entry name" value="WH_DNA-bd_sf"/>
</dbReference>
<organism evidence="6 7">
    <name type="scientific">Musa acuminata subsp. malaccensis</name>
    <name type="common">Wild banana</name>
    <name type="synonym">Musa malaccensis</name>
    <dbReference type="NCBI Taxonomy" id="214687"/>
    <lineage>
        <taxon>Eukaryota</taxon>
        <taxon>Viridiplantae</taxon>
        <taxon>Streptophyta</taxon>
        <taxon>Embryophyta</taxon>
        <taxon>Tracheophyta</taxon>
        <taxon>Spermatophyta</taxon>
        <taxon>Magnoliopsida</taxon>
        <taxon>Liliopsida</taxon>
        <taxon>Zingiberales</taxon>
        <taxon>Musaceae</taxon>
        <taxon>Musa</taxon>
    </lineage>
</organism>
<dbReference type="PROSITE" id="PS51683">
    <property type="entry name" value="SAM_OMT_II"/>
    <property type="match status" value="1"/>
</dbReference>
<dbReference type="InterPro" id="IPR029063">
    <property type="entry name" value="SAM-dependent_MTases_sf"/>
</dbReference>
<dbReference type="Pfam" id="PF08100">
    <property type="entry name" value="Dimerisation"/>
    <property type="match status" value="1"/>
</dbReference>
<dbReference type="InterPro" id="IPR012967">
    <property type="entry name" value="COMT_dimerisation"/>
</dbReference>
<dbReference type="FunFam" id="1.10.10.10:FF:000357">
    <property type="entry name" value="Caffeic acid 3-O-methyltransferase"/>
    <property type="match status" value="1"/>
</dbReference>
<evidence type="ECO:0000313" key="5">
    <source>
        <dbReference type="EMBL" id="CAG1861263.1"/>
    </source>
</evidence>
<keyword evidence="3" id="KW-0949">S-adenosyl-L-methionine</keyword>